<organism evidence="1 2">
    <name type="scientific">Pseudomonas lactis</name>
    <dbReference type="NCBI Taxonomy" id="1615674"/>
    <lineage>
        <taxon>Bacteria</taxon>
        <taxon>Pseudomonadati</taxon>
        <taxon>Pseudomonadota</taxon>
        <taxon>Gammaproteobacteria</taxon>
        <taxon>Pseudomonadales</taxon>
        <taxon>Pseudomonadaceae</taxon>
        <taxon>Pseudomonas</taxon>
    </lineage>
</organism>
<protein>
    <recommendedName>
        <fullName evidence="3">Class I SAM-dependent methyltransferase</fullName>
    </recommendedName>
</protein>
<comment type="caution">
    <text evidence="1">The sequence shown here is derived from an EMBL/GenBank/DDBJ whole genome shotgun (WGS) entry which is preliminary data.</text>
</comment>
<dbReference type="EMBL" id="WKDU01000048">
    <property type="protein sequence ID" value="MCF5156087.1"/>
    <property type="molecule type" value="Genomic_DNA"/>
</dbReference>
<evidence type="ECO:0000313" key="2">
    <source>
        <dbReference type="Proteomes" id="UP000814074"/>
    </source>
</evidence>
<evidence type="ECO:0000313" key="1">
    <source>
        <dbReference type="EMBL" id="MCF5156087.1"/>
    </source>
</evidence>
<evidence type="ECO:0008006" key="3">
    <source>
        <dbReference type="Google" id="ProtNLM"/>
    </source>
</evidence>
<sequence length="272" mass="30450">MPWLQTVLDVEINDQISSDDRTTPTTFLGWPRQTVFTDVIEGGQADFDAPIGHLSGADRALLYAKYNQVRHLDELKHAFRQLFQPGQSYGDPLMIDLGCGPFTAGLSLAATLGKNDVFDYYGVDHYQSMRDLGLRLANATRAHGGLHDRTKYQFLQDLNQVNFGPIRGSLTLFVASYLLASPNLNIENLVRDMVNAHTRASLGPAAVLYTNSARAEARAKFPDFKKLLIEAGFNLVVDHIDRFTETIKTPTDVHYALFFKPANFSIRRDKTL</sequence>
<proteinExistence type="predicted"/>
<gene>
    <name evidence="1" type="ORF">GIW47_26145</name>
</gene>
<dbReference type="Proteomes" id="UP000814074">
    <property type="component" value="Unassembled WGS sequence"/>
</dbReference>
<keyword evidence="2" id="KW-1185">Reference proteome</keyword>
<accession>A0ABS9FWW5</accession>
<dbReference type="RefSeq" id="WP_147412236.1">
    <property type="nucleotide sequence ID" value="NZ_JAEHTJ010000001.1"/>
</dbReference>
<name>A0ABS9FWW5_9PSED</name>
<reference evidence="1 2" key="1">
    <citation type="submission" date="2019-11" db="EMBL/GenBank/DDBJ databases">
        <title>Epiphytic Pseudomonas syringae from cherry orchards.</title>
        <authorList>
            <person name="Hulin M.T."/>
        </authorList>
    </citation>
    <scope>NUCLEOTIDE SEQUENCE [LARGE SCALE GENOMIC DNA]</scope>
    <source>
        <strain evidence="1 2">PA-6-3B</strain>
    </source>
</reference>